<accession>A0A0E9PVW0</accession>
<dbReference type="AlphaFoldDB" id="A0A0E9PVW0"/>
<protein>
    <submittedName>
        <fullName evidence="1">Uncharacterized protein</fullName>
    </submittedName>
</protein>
<reference evidence="1" key="2">
    <citation type="journal article" date="2015" name="Fish Shellfish Immunol.">
        <title>Early steps in the European eel (Anguilla anguilla)-Vibrio vulnificus interaction in the gills: Role of the RtxA13 toxin.</title>
        <authorList>
            <person name="Callol A."/>
            <person name="Pajuelo D."/>
            <person name="Ebbesson L."/>
            <person name="Teles M."/>
            <person name="MacKenzie S."/>
            <person name="Amaro C."/>
        </authorList>
    </citation>
    <scope>NUCLEOTIDE SEQUENCE</scope>
</reference>
<reference evidence="1" key="1">
    <citation type="submission" date="2014-11" db="EMBL/GenBank/DDBJ databases">
        <authorList>
            <person name="Amaro Gonzalez C."/>
        </authorList>
    </citation>
    <scope>NUCLEOTIDE SEQUENCE</scope>
</reference>
<organism evidence="1">
    <name type="scientific">Anguilla anguilla</name>
    <name type="common">European freshwater eel</name>
    <name type="synonym">Muraena anguilla</name>
    <dbReference type="NCBI Taxonomy" id="7936"/>
    <lineage>
        <taxon>Eukaryota</taxon>
        <taxon>Metazoa</taxon>
        <taxon>Chordata</taxon>
        <taxon>Craniata</taxon>
        <taxon>Vertebrata</taxon>
        <taxon>Euteleostomi</taxon>
        <taxon>Actinopterygii</taxon>
        <taxon>Neopterygii</taxon>
        <taxon>Teleostei</taxon>
        <taxon>Anguilliformes</taxon>
        <taxon>Anguillidae</taxon>
        <taxon>Anguilla</taxon>
    </lineage>
</organism>
<dbReference type="EMBL" id="GBXM01099923">
    <property type="protein sequence ID" value="JAH08654.1"/>
    <property type="molecule type" value="Transcribed_RNA"/>
</dbReference>
<evidence type="ECO:0000313" key="1">
    <source>
        <dbReference type="EMBL" id="JAH08654.1"/>
    </source>
</evidence>
<name>A0A0E9PVW0_ANGAN</name>
<proteinExistence type="predicted"/>
<sequence>MNTIWGKGYSFTIIIHTVPVIDWSSINKTKFLVDAHLFLLQNYKIQNTRLKPFRSLSDAIFYPFV</sequence>